<keyword evidence="2" id="KW-1185">Reference proteome</keyword>
<evidence type="ECO:0000313" key="2">
    <source>
        <dbReference type="Proteomes" id="UP000664417"/>
    </source>
</evidence>
<dbReference type="RefSeq" id="WP_207856621.1">
    <property type="nucleotide sequence ID" value="NZ_JAFREP010000002.1"/>
</dbReference>
<proteinExistence type="predicted"/>
<protein>
    <submittedName>
        <fullName evidence="1">Uncharacterized protein</fullName>
    </submittedName>
</protein>
<gene>
    <name evidence="1" type="ORF">J3U88_02855</name>
</gene>
<evidence type="ECO:0000313" key="1">
    <source>
        <dbReference type="EMBL" id="MBO1317385.1"/>
    </source>
</evidence>
<sequence>MKTLHHATTFVLLLWLANGALFAGKLGLERLSTWGYNGYRYLEDSPVGLIGVARNGLDFLALDEAGQPRVTRQVNLTNHHILHVVRDGAYMWVGDRFTLRLVQLGEQSVQIVAEFDTQGDARQWTGTRHQLVVRAFGRLAIYQVRDSGEIALQRSFDWPGASGELALVGEDLFILDRDRLLHLPPSAESIEDAVALEVPQGADFSVGGLGHTAQSLYAVDQDSRQLLYWDRGPEGWQLGTPVSLGDDTDPPQLLAVGPDQLVVGDQDEDLWFFERTGNAAPTLTARRGGVSHQDVLNLGDGGWLTGDFRGVQVWRENAAGQEVTARLEQGGIAGELAVKDHVLYWVKGDALWLFDRRDPFALKPITTLQIARVRQLHVVGDLLVVLGDDCFLFDIQNPEQPSPRATIETAYTTVDVNTDPVTGKLLMAAAVDLSREGRIEVLDLSVPQSPQIISVFGIRDYPVGIDFDGERLTTLQMDSVTRYHWSSECRRLTLLSNAYSGTGHLFHQGFAVMGDQVLTHWVTGNLSGMLFDQQNGLRRTTQKTVAGTFANEPTRLTIKGDRVVLVGRDLVIMDAADPYAPAEVGRLPMGGVADTLWLGNLMFVSGGNTGRLEVVRVKNAVETQYLPWVSQNPPFESKLTFVNESAVPQTLHLTALKRGLPAQTHRLTLPPNRAQQWNAADLFPGATGYSLKIEGDTQKVPVFLERRDPAGAVIHAALTEAQLGSDLVFPAFQDQNGFRALVVTPLQEDVYGFHARLFWLNQNGDVAGERLVELDPLEPNVVVLPAGDFSFRLQAETDKLLLGEQFQFGEDLSHQSVLPQSFDAADAQQGGLRVSERVPLASAETVAAVAAQADRIAVAVGDRVQLFRHTEQGVLAESALTGFDLVGDLAWVDEILIVADQDAVVLFVPDGQGVLQRAASLPESGVIQIETATFPNRRMVLGCSTPYAESLWKLYDLGEPAVPRLLAEDYFQDLSSFSFEDGFLSVFQDFSQIDVLDLRDAPVVTRVKELRYNVFVNRGYHQLLRRGEQLFWLYPGNGLLSVHEPWFPDYSYYGHGYSPHFLTDTAVVLADSVLVADQHNGLALVDSSNPFDLNVVDRLLDLQASHVAAADDRLWAIDAAAGELVALERDRAQPQFHVVPVPGQVSGLRLEVHQGAAVETQLTGGGEMLPSTQRRDVFAADALSAEAVRLDAVRPSAAWLQSATATWLPTVPDAALGTHLSLPLSQATGTVTLLQRGAEGKVTLQLLSETGRAASHTFTPSPDQPVTLDLAAIFETSVREAATALSVKGQTDARLTAVIALERNGSVTQGLVATRVR</sequence>
<accession>A0A8J7Q1A3</accession>
<dbReference type="EMBL" id="JAFREP010000002">
    <property type="protein sequence ID" value="MBO1317385.1"/>
    <property type="molecule type" value="Genomic_DNA"/>
</dbReference>
<organism evidence="1 2">
    <name type="scientific">Acanthopleuribacter pedis</name>
    <dbReference type="NCBI Taxonomy" id="442870"/>
    <lineage>
        <taxon>Bacteria</taxon>
        <taxon>Pseudomonadati</taxon>
        <taxon>Acidobacteriota</taxon>
        <taxon>Holophagae</taxon>
        <taxon>Acanthopleuribacterales</taxon>
        <taxon>Acanthopleuribacteraceae</taxon>
        <taxon>Acanthopleuribacter</taxon>
    </lineage>
</organism>
<reference evidence="1" key="1">
    <citation type="submission" date="2021-03" db="EMBL/GenBank/DDBJ databases">
        <authorList>
            <person name="Wang G."/>
        </authorList>
    </citation>
    <scope>NUCLEOTIDE SEQUENCE</scope>
    <source>
        <strain evidence="1">KCTC 12899</strain>
    </source>
</reference>
<dbReference type="Proteomes" id="UP000664417">
    <property type="component" value="Unassembled WGS sequence"/>
</dbReference>
<dbReference type="SUPFAM" id="SSF50969">
    <property type="entry name" value="YVTN repeat-like/Quinoprotein amine dehydrogenase"/>
    <property type="match status" value="1"/>
</dbReference>
<comment type="caution">
    <text evidence="1">The sequence shown here is derived from an EMBL/GenBank/DDBJ whole genome shotgun (WGS) entry which is preliminary data.</text>
</comment>
<name>A0A8J7Q1A3_9BACT</name>
<dbReference type="InterPro" id="IPR011044">
    <property type="entry name" value="Quino_amine_DH_bsu"/>
</dbReference>